<feature type="region of interest" description="Disordered" evidence="1">
    <location>
        <begin position="66"/>
        <end position="87"/>
    </location>
</feature>
<keyword evidence="2" id="KW-1133">Transmembrane helix</keyword>
<keyword evidence="2" id="KW-0472">Membrane</keyword>
<evidence type="ECO:0000256" key="1">
    <source>
        <dbReference type="SAM" id="MobiDB-lite"/>
    </source>
</evidence>
<proteinExistence type="predicted"/>
<protein>
    <submittedName>
        <fullName evidence="3">3-prime overlapp with BBM_01g00535</fullName>
    </submittedName>
</protein>
<feature type="compositionally biased region" description="Basic and acidic residues" evidence="1">
    <location>
        <begin position="78"/>
        <end position="87"/>
    </location>
</feature>
<dbReference type="AlphaFoldDB" id="A0A1N6LWD5"/>
<evidence type="ECO:0000313" key="3">
    <source>
        <dbReference type="EMBL" id="SIO73182.1"/>
    </source>
</evidence>
<gene>
    <name evidence="3" type="ORF">BMR1_01G00536</name>
</gene>
<dbReference type="GeneID" id="33043592"/>
<organism evidence="3 4">
    <name type="scientific">Babesia microti (strain RI)</name>
    <dbReference type="NCBI Taxonomy" id="1133968"/>
    <lineage>
        <taxon>Eukaryota</taxon>
        <taxon>Sar</taxon>
        <taxon>Alveolata</taxon>
        <taxon>Apicomplexa</taxon>
        <taxon>Aconoidasida</taxon>
        <taxon>Piroplasmida</taxon>
        <taxon>Babesiidae</taxon>
        <taxon>Babesia</taxon>
    </lineage>
</organism>
<dbReference type="OrthoDB" id="367229at2759"/>
<reference evidence="3 4" key="2">
    <citation type="journal article" date="2013" name="PLoS ONE">
        <title>Whole genome mapping and re-organization of the nuclear and mitochondrial genomes of Babesia microti isolates.</title>
        <authorList>
            <person name="Cornillot E."/>
            <person name="Dassouli A."/>
            <person name="Garg A."/>
            <person name="Pachikara N."/>
            <person name="Randazzo S."/>
            <person name="Depoix D."/>
            <person name="Carcy B."/>
            <person name="Delbecq S."/>
            <person name="Frutos R."/>
            <person name="Silva J.C."/>
            <person name="Sutton R."/>
            <person name="Krause P.J."/>
            <person name="Mamoun C.B."/>
        </authorList>
    </citation>
    <scope>NUCLEOTIDE SEQUENCE [LARGE SCALE GENOMIC DNA]</scope>
    <source>
        <strain evidence="3 4">RI</strain>
    </source>
</reference>
<name>A0A1N6LWD5_BABMR</name>
<dbReference type="VEuPathDB" id="PiroplasmaDB:BMR1_01G00536"/>
<dbReference type="KEGG" id="bmic:BMR1_01G00536"/>
<keyword evidence="2" id="KW-0812">Transmembrane</keyword>
<reference evidence="3 4" key="3">
    <citation type="journal article" date="2016" name="Sci. Rep.">
        <title>Genome-wide diversity and gene expression profiling of Babesia microti isolates identify polymorphic genes that mediate host-pathogen interactions.</title>
        <authorList>
            <person name="Silva J.C."/>
            <person name="Cornillot E."/>
            <person name="McCracken C."/>
            <person name="Usmani-Brown S."/>
            <person name="Dwivedi A."/>
            <person name="Ifeonu O.O."/>
            <person name="Crabtree J."/>
            <person name="Gotia H.T."/>
            <person name="Virji A.Z."/>
            <person name="Reynes C."/>
            <person name="Colinge J."/>
            <person name="Kumar V."/>
            <person name="Lawres L."/>
            <person name="Pazzi J.E."/>
            <person name="Pablo J.V."/>
            <person name="Hung C."/>
            <person name="Brancato J."/>
            <person name="Kumari P."/>
            <person name="Orvis J."/>
            <person name="Tretina K."/>
            <person name="Chibucos M."/>
            <person name="Ott S."/>
            <person name="Sadzewicz L."/>
            <person name="Sengamalay N."/>
            <person name="Shetty A.C."/>
            <person name="Su Q."/>
            <person name="Tallon L."/>
            <person name="Fraser C.M."/>
            <person name="Frutos R."/>
            <person name="Molina D.M."/>
            <person name="Krause P.J."/>
            <person name="Ben Mamoun C."/>
        </authorList>
    </citation>
    <scope>NUCLEOTIDE SEQUENCE [LARGE SCALE GENOMIC DNA]</scope>
    <source>
        <strain evidence="3 4">RI</strain>
    </source>
</reference>
<feature type="transmembrane region" description="Helical" evidence="2">
    <location>
        <begin position="39"/>
        <end position="57"/>
    </location>
</feature>
<sequence>MILKRYFSHNIHVKAPENAGVVFSSGVTPMRFTLDFKQWIFICMCGFSGAFSGNIFYNKFMLNKNPPNPSRNPNETPPESHPHTPED</sequence>
<dbReference type="RefSeq" id="XP_021337290.1">
    <property type="nucleotide sequence ID" value="XM_021481510.1"/>
</dbReference>
<evidence type="ECO:0000313" key="4">
    <source>
        <dbReference type="Proteomes" id="UP000002899"/>
    </source>
</evidence>
<reference evidence="3 4" key="1">
    <citation type="journal article" date="2012" name="Nucleic Acids Res.">
        <title>Sequencing of the smallest Apicomplexan genome from the human pathogen Babesia microti.</title>
        <authorList>
            <person name="Cornillot E."/>
            <person name="Hadj-Kaddour K."/>
            <person name="Dassouli A."/>
            <person name="Noel B."/>
            <person name="Ranwez V."/>
            <person name="Vacherie B."/>
            <person name="Augagneur Y."/>
            <person name="Bres V."/>
            <person name="Duclos A."/>
            <person name="Randazzo S."/>
            <person name="Carcy B."/>
            <person name="Debierre-Grockiego F."/>
            <person name="Delbecq S."/>
            <person name="Moubri-Menage K."/>
            <person name="Shams-Eldin H."/>
            <person name="Usmani-Brown S."/>
            <person name="Bringaud F."/>
            <person name="Wincker P."/>
            <person name="Vivares C.P."/>
            <person name="Schwarz R.T."/>
            <person name="Schetters T.P."/>
            <person name="Krause P.J."/>
            <person name="Gorenflot A."/>
            <person name="Berry V."/>
            <person name="Barbe V."/>
            <person name="Ben Mamoun C."/>
        </authorList>
    </citation>
    <scope>NUCLEOTIDE SEQUENCE [LARGE SCALE GENOMIC DNA]</scope>
    <source>
        <strain evidence="3 4">RI</strain>
    </source>
</reference>
<accession>A0A1N6LWD5</accession>
<dbReference type="Proteomes" id="UP000002899">
    <property type="component" value="Chromosome I"/>
</dbReference>
<dbReference type="EMBL" id="FO082871">
    <property type="protein sequence ID" value="SIO73182.1"/>
    <property type="molecule type" value="Genomic_DNA"/>
</dbReference>
<keyword evidence="4" id="KW-1185">Reference proteome</keyword>
<evidence type="ECO:0000256" key="2">
    <source>
        <dbReference type="SAM" id="Phobius"/>
    </source>
</evidence>